<dbReference type="PANTHER" id="PTHR14716">
    <property type="entry name" value="CILIA- AND FLAGELLA-ASSOCIATED PROTEIN 69"/>
    <property type="match status" value="1"/>
</dbReference>
<feature type="region of interest" description="Disordered" evidence="1">
    <location>
        <begin position="246"/>
        <end position="267"/>
    </location>
</feature>
<feature type="region of interest" description="Disordered" evidence="1">
    <location>
        <begin position="160"/>
        <end position="180"/>
    </location>
</feature>
<reference evidence="3" key="1">
    <citation type="journal article" date="2015" name="PLoS ONE">
        <title>Comprehensive Evaluation of Toxoplasma gondii VEG and Neospora caninum LIV Genomes with Tachyzoite Stage Transcriptome and Proteome Defines Novel Transcript Features.</title>
        <authorList>
            <person name="Ramaprasad A."/>
            <person name="Mourier T."/>
            <person name="Naeem R."/>
            <person name="Malas T.B."/>
            <person name="Moussa E."/>
            <person name="Panigrahi A."/>
            <person name="Vermont S.J."/>
            <person name="Otto T.D."/>
            <person name="Wastling J."/>
            <person name="Pain A."/>
        </authorList>
    </citation>
    <scope>NUCLEOTIDE SEQUENCE</scope>
    <source>
        <strain evidence="3">VEG</strain>
    </source>
</reference>
<evidence type="ECO:0000259" key="2">
    <source>
        <dbReference type="Pfam" id="PF21049"/>
    </source>
</evidence>
<organism evidence="3">
    <name type="scientific">Toxoplasma gondii (strain ATCC 50861 / VEG)</name>
    <dbReference type="NCBI Taxonomy" id="432359"/>
    <lineage>
        <taxon>Eukaryota</taxon>
        <taxon>Sar</taxon>
        <taxon>Alveolata</taxon>
        <taxon>Apicomplexa</taxon>
        <taxon>Conoidasida</taxon>
        <taxon>Coccidia</taxon>
        <taxon>Eucoccidiorida</taxon>
        <taxon>Eimeriorina</taxon>
        <taxon>Sarcocystidae</taxon>
        <taxon>Toxoplasma</taxon>
    </lineage>
</organism>
<feature type="region of interest" description="Disordered" evidence="1">
    <location>
        <begin position="608"/>
        <end position="654"/>
    </location>
</feature>
<feature type="region of interest" description="Disordered" evidence="1">
    <location>
        <begin position="584"/>
        <end position="603"/>
    </location>
</feature>
<dbReference type="SUPFAM" id="SSF48371">
    <property type="entry name" value="ARM repeat"/>
    <property type="match status" value="1"/>
</dbReference>
<protein>
    <recommendedName>
        <fullName evidence="2">Cilia- and flagella-associated protein 69 ARM repeats domain-containing protein</fullName>
    </recommendedName>
</protein>
<dbReference type="InterPro" id="IPR016024">
    <property type="entry name" value="ARM-type_fold"/>
</dbReference>
<gene>
    <name evidence="3" type="ORF">BN1205_101490</name>
</gene>
<dbReference type="InterPro" id="IPR011989">
    <property type="entry name" value="ARM-like"/>
</dbReference>
<name>A0A0F7VAY1_TOXGV</name>
<dbReference type="EMBL" id="LN714501">
    <property type="protein sequence ID" value="CEL77823.1"/>
    <property type="molecule type" value="Genomic_DNA"/>
</dbReference>
<dbReference type="AlphaFoldDB" id="A0A0F7VAY1"/>
<feature type="compositionally biased region" description="Polar residues" evidence="1">
    <location>
        <begin position="1231"/>
        <end position="1242"/>
    </location>
</feature>
<dbReference type="Gene3D" id="1.25.10.10">
    <property type="entry name" value="Leucine-rich Repeat Variant"/>
    <property type="match status" value="1"/>
</dbReference>
<feature type="region of interest" description="Disordered" evidence="1">
    <location>
        <begin position="1219"/>
        <end position="1242"/>
    </location>
</feature>
<evidence type="ECO:0000313" key="3">
    <source>
        <dbReference type="EMBL" id="CEL77823.1"/>
    </source>
</evidence>
<feature type="compositionally biased region" description="Low complexity" evidence="1">
    <location>
        <begin position="591"/>
        <end position="603"/>
    </location>
</feature>
<accession>A0A0F7VAY1</accession>
<dbReference type="InterPro" id="IPR048733">
    <property type="entry name" value="CFA69_ARM_dom"/>
</dbReference>
<dbReference type="InterPro" id="IPR048732">
    <property type="entry name" value="CFA69"/>
</dbReference>
<feature type="domain" description="Cilia- and flagella-associated protein 69 ARM repeats" evidence="2">
    <location>
        <begin position="54"/>
        <end position="154"/>
    </location>
</feature>
<proteinExistence type="predicted"/>
<feature type="domain" description="Cilia- and flagella-associated protein 69 ARM repeats" evidence="2">
    <location>
        <begin position="914"/>
        <end position="1027"/>
    </location>
</feature>
<feature type="compositionally biased region" description="Basic and acidic residues" evidence="1">
    <location>
        <begin position="171"/>
        <end position="180"/>
    </location>
</feature>
<dbReference type="Pfam" id="PF21049">
    <property type="entry name" value="CFA69_ARM_rpt"/>
    <property type="match status" value="2"/>
</dbReference>
<dbReference type="PANTHER" id="PTHR14716:SF0">
    <property type="entry name" value="CILIA- AND FLAGELLA-ASSOCIATED PROTEIN 69"/>
    <property type="match status" value="1"/>
</dbReference>
<evidence type="ECO:0000256" key="1">
    <source>
        <dbReference type="SAM" id="MobiDB-lite"/>
    </source>
</evidence>
<sequence length="1242" mass="137695">MVLTNPLPPAASPCVVTADRCNSNSYMNGHRYRLGEPASDAGETVARAWQYDWTELEELLTSKYTQDLADRHATTFSKMCRQYMVHYGGFLWTDLTRVTPLVDRLVTKFREGRLEYAPALRDLCSVASKPFVSQRASEPLVHADAAIHFVRTLSRAAASTSTVSPLPPSTERPKDEPRVLGCKPEQDMRLEHEDAAHVSLPDSVSNDNRTEPVSEYVVNPELATVQQHESPCLSDYSQPSPVLLVDSGSSGDASRDDAEAYPMAQPSQDSVADSVSVSVFEFIKAFAELWQPSPDEDSPSRQILLIVRSSILQALAVMSTYSLVASYLCEPRVLRALLLEIRRNTAEVPFSCAAPAVSDADREVGIDMLMNLVECATGNDAILFTETTHTQEAVALVESAAALAEHLFGSRSYCHLMRSQNDLLCVAVSLSTHKHLLQVFASSGLLKQVLRKCCKPNIDKLNSRDTSRYLDVLEEERITSQPTDREPIANLRLQDQTASLLYRRADCESTEFRAPISHPCCSAGGRPVSFACDGQQADAKFAGVANLRRFPRPGAATCCQLEAAPKNLGMIQDRGNKVCSFRTGGDSTAASHRTTSGRRSFSTSLASFDGVDARNAPQSSLNGGDEEWDDSGGSRRRSLSNGGKTSRLQEKNRGRLKCSSLQQGIFPVQVHGQSEPAQESQGRLCREGYEEVEQLQLGWLVIINCLSERDCREQIRHSTFLRTIMDFLQAAATPGGVAQHDLNIWHLNEAQNRTLFVHAVTCVSVALEYMAAEFVELEGLSLLIRLIAGRSFPMLMKAFLNMLLYLCVESDVSEKVCTILLRPSESRQDEHETVGTLVDWIREFSSKEATSRLIELSETDGAFSLNSQHCAVLLLATLGATGADARAQLRECQGLCLLVDEFHATFTMIDCIQGSTSTRYLLCLVECIWVTVVGDPENEEVFLHNGGLDVMLEALQVVPRTLQRHIMGCLTELLRNRHAVEICREWKSRTTRKSAMQHLLEMWLHEQQRFHSVTASGTIQDVMRPLNPVALPQSTPEDGTLFSCFHTGYLKPADTLSGVPPTRLGTHRLPSGSSDVLTTCLALGVRGVRQELIQGRVDEQEPADLRLDLYSMASALSEEFRVIEDGLTVSCRQQIEVMSRYPEFRLLEAWGDVRTKLAEKALCPVESDKSWMEMSIERLVSTSVDTQKRQIALFHQRRSHNNATSVDDFQGGEILRKTATTARTKMPTKTPFCSSSIDRGER</sequence>